<feature type="region of interest" description="Disordered" evidence="1">
    <location>
        <begin position="306"/>
        <end position="325"/>
    </location>
</feature>
<feature type="region of interest" description="Disordered" evidence="1">
    <location>
        <begin position="134"/>
        <end position="156"/>
    </location>
</feature>
<evidence type="ECO:0000313" key="2">
    <source>
        <dbReference type="EMBL" id="CDJ57964.1"/>
    </source>
</evidence>
<feature type="region of interest" description="Disordered" evidence="1">
    <location>
        <begin position="933"/>
        <end position="994"/>
    </location>
</feature>
<proteinExistence type="predicted"/>
<dbReference type="Gene3D" id="3.40.50.1820">
    <property type="entry name" value="alpha/beta hydrolase"/>
    <property type="match status" value="2"/>
</dbReference>
<dbReference type="AlphaFoldDB" id="U6M663"/>
<dbReference type="Proteomes" id="UP000030763">
    <property type="component" value="Unassembled WGS sequence"/>
</dbReference>
<dbReference type="OMA" id="FCPDLME"/>
<keyword evidence="3" id="KW-1185">Reference proteome</keyword>
<dbReference type="SUPFAM" id="SSF53474">
    <property type="entry name" value="alpha/beta-Hydrolases"/>
    <property type="match status" value="2"/>
</dbReference>
<feature type="compositionally biased region" description="Low complexity" evidence="1">
    <location>
        <begin position="37"/>
        <end position="53"/>
    </location>
</feature>
<evidence type="ECO:0000313" key="3">
    <source>
        <dbReference type="Proteomes" id="UP000030763"/>
    </source>
</evidence>
<feature type="region of interest" description="Disordered" evidence="1">
    <location>
        <begin position="1"/>
        <end position="83"/>
    </location>
</feature>
<dbReference type="PANTHER" id="PTHR11005">
    <property type="entry name" value="LYSOSOMAL ACID LIPASE-RELATED"/>
    <property type="match status" value="1"/>
</dbReference>
<sequence length="1098" mass="117914">MREGDADGAPPNAHRNKRRQQPLEQPPVQKQQHEKQQPNGRQQQDQQGLALNADMRDSLHGEAALWPSPSCPGISSQSSMPSGAAAASDTVAAASAAAGVSSNSNSPSRSTASREALQLLPLFCEDCGQQDPVPSTVQAAASHEEDDDAEEAAAAATSSAAADSTALCVSTDLRGVVGGLVNWFGAGWVADRFSVLMRDSLQSMMMLLLRLQRQQLLRRFCPDLMERYTHALSEGRLRAERHSVRTGDGYEIHFYRLRRVTRCCCIDSCGCEVLRGTAASAATGGAAATPTPATFAAFPASRSATNELCDSGPPPAMAGSSSSNSSSLDGDCRGQVFVFVHGLLESSLNWITGGFLSLPFIVAERGGEVWLVNSRGNEYTRKLSTPSQQQLQKQQQQQDTSDRPPVELQADDNRPAYSLATLHAFIEEQQQNFLTARAQQQTLRRHDEQQHRQQQQQQYNMEGECCSLVCCHCSGLTSFPSIRGKPQEQQKQLLKNACMQASALLLNMHLGGQNPEGFVTVNHQQEQQQRPKQPRQQQQQQFERVLSESELSTALSSAGRAFAESDASVHTPPQPTAAAVTEGTAATPAATPAAVVGCVSRCLSNDSMLHALCNCGTVGDICSCGGACACTAMDSHEEDVQPVVGAAAAPGNCGAGRQHHTDAAASACGNASVPRRDLRRSVCGCGAQECTSSNSNNNTNRRWLPRICRGFSSSCPPFVFSDDLASGLWSFQDMAFFDLPAQLQYIVQHSQTLARRREAMLAAPPGGRSSSGGNAFGCGVVAVGQSQGAAQLLIALSSSPSLGLLLQRSVLFSPPLILQPLQQLPYSARVLLLLGMQHPTLLLQALKLFVRFIPKRLLSTAGNAIVGSGRRGGMRFYNTPLQQQQLFLNFAHTPSGKPANPAVAAVAADAAEAVGGTSRQNFVHWMQQLNSGEPLSSLSAPPSSSASSPPYYTPPGGEFTSSSGVGERLESTTPQHNEQQQQQRQQQQLQQHEKQQDCAALPGIKIVQGRYPLESITSHLYAFLGAHDNLVQAEASAEYLKRCIKKEKLHLQVVEGFGHLDFGWGKDRAEDLYPQLLGLVTACTATSCCTCKAEMGKW</sequence>
<gene>
    <name evidence="2" type="ORF">EMWEY_00012870</name>
</gene>
<name>U6M663_EIMMA</name>
<feature type="compositionally biased region" description="Low complexity" evidence="1">
    <location>
        <begin position="388"/>
        <end position="398"/>
    </location>
</feature>
<dbReference type="EMBL" id="HG719430">
    <property type="protein sequence ID" value="CDJ57964.1"/>
    <property type="molecule type" value="Genomic_DNA"/>
</dbReference>
<feature type="compositionally biased region" description="Low complexity" evidence="1">
    <location>
        <begin position="524"/>
        <end position="541"/>
    </location>
</feature>
<organism evidence="2 3">
    <name type="scientific">Eimeria maxima</name>
    <name type="common">Coccidian parasite</name>
    <dbReference type="NCBI Taxonomy" id="5804"/>
    <lineage>
        <taxon>Eukaryota</taxon>
        <taxon>Sar</taxon>
        <taxon>Alveolata</taxon>
        <taxon>Apicomplexa</taxon>
        <taxon>Conoidasida</taxon>
        <taxon>Coccidia</taxon>
        <taxon>Eucoccidiorida</taxon>
        <taxon>Eimeriorina</taxon>
        <taxon>Eimeriidae</taxon>
        <taxon>Eimeria</taxon>
    </lineage>
</organism>
<feature type="region of interest" description="Disordered" evidence="1">
    <location>
        <begin position="522"/>
        <end position="546"/>
    </location>
</feature>
<dbReference type="VEuPathDB" id="ToxoDB:EMWEY_00012870"/>
<reference evidence="2" key="2">
    <citation type="submission" date="2013-10" db="EMBL/GenBank/DDBJ databases">
        <authorList>
            <person name="Aslett M."/>
        </authorList>
    </citation>
    <scope>NUCLEOTIDE SEQUENCE [LARGE SCALE GENOMIC DNA]</scope>
    <source>
        <strain evidence="2">Weybridge</strain>
    </source>
</reference>
<dbReference type="RefSeq" id="XP_013334612.1">
    <property type="nucleotide sequence ID" value="XM_013479158.1"/>
</dbReference>
<feature type="compositionally biased region" description="Low complexity" evidence="1">
    <location>
        <begin position="67"/>
        <end position="83"/>
    </location>
</feature>
<feature type="region of interest" description="Disordered" evidence="1">
    <location>
        <begin position="562"/>
        <end position="583"/>
    </location>
</feature>
<accession>U6M663</accession>
<protein>
    <submittedName>
        <fullName evidence="2">Uncharacterized protein</fullName>
    </submittedName>
</protein>
<evidence type="ECO:0000256" key="1">
    <source>
        <dbReference type="SAM" id="MobiDB-lite"/>
    </source>
</evidence>
<feature type="region of interest" description="Disordered" evidence="1">
    <location>
        <begin position="381"/>
        <end position="410"/>
    </location>
</feature>
<dbReference type="GeneID" id="25335273"/>
<feature type="compositionally biased region" description="Low complexity" evidence="1">
    <location>
        <begin position="934"/>
        <end position="950"/>
    </location>
</feature>
<dbReference type="OrthoDB" id="8040642at2759"/>
<dbReference type="InterPro" id="IPR029058">
    <property type="entry name" value="AB_hydrolase_fold"/>
</dbReference>
<feature type="compositionally biased region" description="Low complexity" evidence="1">
    <location>
        <begin position="975"/>
        <end position="990"/>
    </location>
</feature>
<reference evidence="2" key="1">
    <citation type="submission" date="2013-10" db="EMBL/GenBank/DDBJ databases">
        <title>Genomic analysis of the causative agents of coccidiosis in chickens.</title>
        <authorList>
            <person name="Reid A.J."/>
            <person name="Blake D."/>
            <person name="Billington K."/>
            <person name="Browne H."/>
            <person name="Dunn M."/>
            <person name="Hung S."/>
            <person name="Kawahara F."/>
            <person name="Miranda-Saavedra D."/>
            <person name="Mourier T."/>
            <person name="Nagra H."/>
            <person name="Otto T.D."/>
            <person name="Rawlings N."/>
            <person name="Sanchez A."/>
            <person name="Sanders M."/>
            <person name="Subramaniam C."/>
            <person name="Tay Y."/>
            <person name="Dear P."/>
            <person name="Doerig C."/>
            <person name="Gruber A."/>
            <person name="Parkinson J."/>
            <person name="Shirley M."/>
            <person name="Wan K.L."/>
            <person name="Berriman M."/>
            <person name="Tomley F."/>
            <person name="Pain A."/>
        </authorList>
    </citation>
    <scope>NUCLEOTIDE SEQUENCE [LARGE SCALE GENOMIC DNA]</scope>
    <source>
        <strain evidence="2">Weybridge</strain>
    </source>
</reference>